<dbReference type="GO" id="GO:0030414">
    <property type="term" value="F:peptidase inhibitor activity"/>
    <property type="evidence" value="ECO:0007669"/>
    <property type="project" value="InterPro"/>
</dbReference>
<accession>A0A9P0A8K8</accession>
<protein>
    <recommendedName>
        <fullName evidence="3">WAP domain-containing protein</fullName>
    </recommendedName>
</protein>
<feature type="chain" id="PRO_5040132538" description="WAP domain-containing protein" evidence="2">
    <location>
        <begin position="22"/>
        <end position="107"/>
    </location>
</feature>
<feature type="region of interest" description="Disordered" evidence="1">
    <location>
        <begin position="74"/>
        <end position="107"/>
    </location>
</feature>
<dbReference type="Pfam" id="PF00095">
    <property type="entry name" value="WAP"/>
    <property type="match status" value="1"/>
</dbReference>
<organism evidence="4 5">
    <name type="scientific">Bemisia tabaci</name>
    <name type="common">Sweetpotato whitefly</name>
    <name type="synonym">Aleurodes tabaci</name>
    <dbReference type="NCBI Taxonomy" id="7038"/>
    <lineage>
        <taxon>Eukaryota</taxon>
        <taxon>Metazoa</taxon>
        <taxon>Ecdysozoa</taxon>
        <taxon>Arthropoda</taxon>
        <taxon>Hexapoda</taxon>
        <taxon>Insecta</taxon>
        <taxon>Pterygota</taxon>
        <taxon>Neoptera</taxon>
        <taxon>Paraneoptera</taxon>
        <taxon>Hemiptera</taxon>
        <taxon>Sternorrhyncha</taxon>
        <taxon>Aleyrodoidea</taxon>
        <taxon>Aleyrodidae</taxon>
        <taxon>Aleyrodinae</taxon>
        <taxon>Bemisia</taxon>
    </lineage>
</organism>
<proteinExistence type="predicted"/>
<gene>
    <name evidence="4" type="ORF">BEMITA_LOCUS7798</name>
</gene>
<feature type="signal peptide" evidence="2">
    <location>
        <begin position="1"/>
        <end position="21"/>
    </location>
</feature>
<dbReference type="GO" id="GO:0005576">
    <property type="term" value="C:extracellular region"/>
    <property type="evidence" value="ECO:0007669"/>
    <property type="project" value="InterPro"/>
</dbReference>
<keyword evidence="2" id="KW-0732">Signal</keyword>
<keyword evidence="5" id="KW-1185">Reference proteome</keyword>
<dbReference type="InterPro" id="IPR036645">
    <property type="entry name" value="Elafin-like_sf"/>
</dbReference>
<dbReference type="InterPro" id="IPR008197">
    <property type="entry name" value="WAP_dom"/>
</dbReference>
<evidence type="ECO:0000313" key="4">
    <source>
        <dbReference type="EMBL" id="CAH0388914.1"/>
    </source>
</evidence>
<evidence type="ECO:0000256" key="1">
    <source>
        <dbReference type="SAM" id="MobiDB-lite"/>
    </source>
</evidence>
<reference evidence="4" key="1">
    <citation type="submission" date="2021-12" db="EMBL/GenBank/DDBJ databases">
        <authorList>
            <person name="King R."/>
        </authorList>
    </citation>
    <scope>NUCLEOTIDE SEQUENCE</scope>
</reference>
<feature type="domain" description="WAP" evidence="3">
    <location>
        <begin position="29"/>
        <end position="65"/>
    </location>
</feature>
<dbReference type="Proteomes" id="UP001152759">
    <property type="component" value="Chromosome 4"/>
</dbReference>
<dbReference type="SUPFAM" id="SSF57256">
    <property type="entry name" value="Elafin-like"/>
    <property type="match status" value="1"/>
</dbReference>
<dbReference type="AlphaFoldDB" id="A0A9P0A8K8"/>
<dbReference type="EMBL" id="OU963865">
    <property type="protein sequence ID" value="CAH0388914.1"/>
    <property type="molecule type" value="Genomic_DNA"/>
</dbReference>
<evidence type="ECO:0000313" key="5">
    <source>
        <dbReference type="Proteomes" id="UP001152759"/>
    </source>
</evidence>
<evidence type="ECO:0000256" key="2">
    <source>
        <dbReference type="SAM" id="SignalP"/>
    </source>
</evidence>
<feature type="compositionally biased region" description="Basic residues" evidence="1">
    <location>
        <begin position="74"/>
        <end position="87"/>
    </location>
</feature>
<sequence length="107" mass="12060">MRVSLVVFCLCVAMRITSTTGRLTLRRGCPVMQDSNQCTNECGYRKQCSNDQLCCPTSCGSVCIQEPVMYARPKKYRRRLRKNRKKGGTSQPDEPISPPDPADDVEK</sequence>
<name>A0A9P0A8K8_BEMTA</name>
<evidence type="ECO:0000259" key="3">
    <source>
        <dbReference type="Pfam" id="PF00095"/>
    </source>
</evidence>